<evidence type="ECO:0000313" key="5">
    <source>
        <dbReference type="EMBL" id="APW63783.1"/>
    </source>
</evidence>
<evidence type="ECO:0000256" key="3">
    <source>
        <dbReference type="ARBA" id="ARBA00023180"/>
    </source>
</evidence>
<dbReference type="SUPFAM" id="SSF69318">
    <property type="entry name" value="Integrin alpha N-terminal domain"/>
    <property type="match status" value="1"/>
</dbReference>
<feature type="region of interest" description="Disordered" evidence="4">
    <location>
        <begin position="1"/>
        <end position="40"/>
    </location>
</feature>
<dbReference type="SUPFAM" id="SSF50965">
    <property type="entry name" value="Galactose oxidase, central domain"/>
    <property type="match status" value="1"/>
</dbReference>
<dbReference type="PROSITE" id="PS51470">
    <property type="entry name" value="FG_GAP"/>
    <property type="match status" value="3"/>
</dbReference>
<dbReference type="InterPro" id="IPR013519">
    <property type="entry name" value="Int_alpha_beta-p"/>
</dbReference>
<name>A0A1U7CY19_9BACT</name>
<keyword evidence="6" id="KW-1185">Reference proteome</keyword>
<keyword evidence="1" id="KW-0732">Signal</keyword>
<keyword evidence="3" id="KW-0325">Glycoprotein</keyword>
<dbReference type="Pfam" id="PF14312">
    <property type="entry name" value="FG-GAP_2"/>
    <property type="match status" value="6"/>
</dbReference>
<protein>
    <submittedName>
        <fullName evidence="5">Bacterial Ig-like domain</fullName>
    </submittedName>
</protein>
<dbReference type="STRING" id="1387353.BSF38_05360"/>
<keyword evidence="2" id="KW-0677">Repeat</keyword>
<dbReference type="InterPro" id="IPR011043">
    <property type="entry name" value="Gal_Oxase/kelch_b-propeller"/>
</dbReference>
<dbReference type="SUPFAM" id="SSF48726">
    <property type="entry name" value="Immunoglobulin"/>
    <property type="match status" value="2"/>
</dbReference>
<evidence type="ECO:0000256" key="2">
    <source>
        <dbReference type="ARBA" id="ARBA00022737"/>
    </source>
</evidence>
<organism evidence="5 6">
    <name type="scientific">Paludisphaera borealis</name>
    <dbReference type="NCBI Taxonomy" id="1387353"/>
    <lineage>
        <taxon>Bacteria</taxon>
        <taxon>Pseudomonadati</taxon>
        <taxon>Planctomycetota</taxon>
        <taxon>Planctomycetia</taxon>
        <taxon>Isosphaerales</taxon>
        <taxon>Isosphaeraceae</taxon>
        <taxon>Paludisphaera</taxon>
    </lineage>
</organism>
<feature type="region of interest" description="Disordered" evidence="4">
    <location>
        <begin position="990"/>
        <end position="1015"/>
    </location>
</feature>
<dbReference type="Gene3D" id="2.60.40.2700">
    <property type="match status" value="1"/>
</dbReference>
<feature type="compositionally biased region" description="Basic residues" evidence="4">
    <location>
        <begin position="18"/>
        <end position="29"/>
    </location>
</feature>
<sequence>MPGDPTMKMQRDDAARRTGSRRRSAVSRRLRPERERLEDRLAPAVGGWSSAGAAAAVPALISSASNSTTTAPTPSPSVPVGAQYAVSESLGKDDPAYAAAASGDGYAVSNATNQYSAFLDASGLHVATGSDAWSLTVQGVGYGGSLQTLGTATSTSTANRVEYDYGGVSQWFVNGPLGLQQGFTLAQRPAGGTSGAPLTVGLALGGDLTATADAGGTSVTLARADGSSALSYGGLIAYDATGRAIPAHMSVVTTADGQSLSIQVDDAGAQYPLTIDPFVQQAKLTGDEVDVSLFGYAVGMNGDGTELIIGSKGVNIGFNNGQGVAYVFTRTGTSWSQTARLTASDGAAGDSLGFAVALSLDGATAVVGAPNAAIGNNTHQGAVYVYSRSGSSWTQTQKVSASDGAAEAFFGSAVSTSGDGAVFVVGVPNATVGGNAKQGAGYVFDKGGALWSQASKITVGDGAANALLGYSVSISGDAVTVALGAPGATIGGKSGQGAVYLFNGSGATWSQAAKLVASDGAAGAAFGTSVSASYNGGVVLSGAPNATIGANANQGAAYVYTRSGSLWPQTNKLTASDGAAADNFGIAVALSGDGGTAVVGAPYAKIGANANQGAVYVYTKSGALWPQTIKLTASDGAAADLFGSPVAVSADGGALLVGVPSAPVGTHFFQGAAYVYYNAAAVTVTSNPVNQTTSVGSTVTFTAAANGSPLPSVQWQVSVDGGANWVNIAGAVQDWFTYAPNLADSGDKFRAVFTNNVGSTVATTAATLTVVKQSTVLTITSNVNPRGVGDTLNLTVHAAAANGVGTPNGGTVNLNIGAVNLSGTLVNGLAVFSSIPVLAVGTYTATATYGGSGDPTFGPAAATLSQVVVRGTTFLNGVVPAQATAGQAVAMKGVVTYTGTTSPPVGGVVFMDNGQPIGFSQLATAAGATAATFTTSTLAVGDHYIQLVYLGEAGTFPSATGVYHLVVAAAGASSVANSIPAPVMDGTAPNSGVGTIGDDHSSASASSLGGPVTNAASGGSAQSAVTITSSPVSQTTTIGSTATFTSSATGSPQLSVQWQVSVDGGANWADVAGATQDWLTITPALADSGNQYRALFTNNIGSTVPTLVATLTVVKQSTVLTITSNVNPRGVGDTLNLTVHAAAANGVGTPNGGTVNLNIGAVNLSGTLVNGLAVFSSIPVLAVGTYTATATYGGSGDPTFGPAAATLSQVVVRGTTFLNGVVPAQATAGQAVAMKGVVTYTGTTSPPVGGVMFMDNGQPIGFSQLATAAGATAATFTTSTLAVGDHYIQLVYLGEAGTFPSATGVYHLVVAAAANSNSLIAAGAPAASSVSSSVAAASASAAVEVGASPRSLASATQSKTVAVQPKVAARPSASAARVLQQRLSVAYKTR</sequence>
<evidence type="ECO:0000256" key="1">
    <source>
        <dbReference type="ARBA" id="ARBA00022729"/>
    </source>
</evidence>
<dbReference type="PANTHER" id="PTHR36220">
    <property type="entry name" value="UNNAMED PRODUCT"/>
    <property type="match status" value="1"/>
</dbReference>
<reference evidence="6" key="1">
    <citation type="submission" date="2016-12" db="EMBL/GenBank/DDBJ databases">
        <title>Comparative genomics of four Isosphaeraceae planctomycetes: a common pool of plasmids and glycoside hydrolase genes.</title>
        <authorList>
            <person name="Ivanova A."/>
        </authorList>
    </citation>
    <scope>NUCLEOTIDE SEQUENCE [LARGE SCALE GENOMIC DNA]</scope>
    <source>
        <strain evidence="6">PX4</strain>
    </source>
</reference>
<dbReference type="EMBL" id="CP019082">
    <property type="protein sequence ID" value="APW63783.1"/>
    <property type="molecule type" value="Genomic_DNA"/>
</dbReference>
<dbReference type="Proteomes" id="UP000186309">
    <property type="component" value="Chromosome"/>
</dbReference>
<dbReference type="Gene3D" id="2.60.40.10">
    <property type="entry name" value="Immunoglobulins"/>
    <property type="match status" value="3"/>
</dbReference>
<dbReference type="Gene3D" id="2.130.10.130">
    <property type="entry name" value="Integrin alpha, N-terminal"/>
    <property type="match status" value="3"/>
</dbReference>
<dbReference type="InterPro" id="IPR013517">
    <property type="entry name" value="FG-GAP"/>
</dbReference>
<evidence type="ECO:0000256" key="4">
    <source>
        <dbReference type="SAM" id="MobiDB-lite"/>
    </source>
</evidence>
<accession>A0A1U7CY19</accession>
<evidence type="ECO:0000313" key="6">
    <source>
        <dbReference type="Proteomes" id="UP000186309"/>
    </source>
</evidence>
<feature type="compositionally biased region" description="Basic and acidic residues" evidence="4">
    <location>
        <begin position="30"/>
        <end position="40"/>
    </location>
</feature>
<proteinExistence type="predicted"/>
<gene>
    <name evidence="5" type="ORF">BSF38_05360</name>
</gene>
<dbReference type="InterPro" id="IPR036179">
    <property type="entry name" value="Ig-like_dom_sf"/>
</dbReference>
<dbReference type="SMART" id="SM00191">
    <property type="entry name" value="Int_alpha"/>
    <property type="match status" value="7"/>
</dbReference>
<dbReference type="PANTHER" id="PTHR36220:SF1">
    <property type="entry name" value="GAMMA TUBULIN COMPLEX COMPONENT C-TERMINAL DOMAIN-CONTAINING PROTEIN"/>
    <property type="match status" value="1"/>
</dbReference>
<dbReference type="InterPro" id="IPR013783">
    <property type="entry name" value="Ig-like_fold"/>
</dbReference>
<dbReference type="KEGG" id="pbor:BSF38_05360"/>
<dbReference type="InterPro" id="IPR028994">
    <property type="entry name" value="Integrin_alpha_N"/>
</dbReference>